<sequence>MVRAPRGWKREQVRGCEAAALGMRSEDSLRGRVRLRSRCVARTLAARVGFESASPVSRLPRLALQREVGPPAAGRPPFRSTRPRRCRPARARVVVARPPAQRNRPALAPSSLARSLAAQRPPRPARCRARRRRRARIRPRKADPCATPDLLVRDRTV</sequence>
<accession>A0A0L0S340</accession>
<dbReference type="AlphaFoldDB" id="A0A0L0S340"/>
<reference evidence="3" key="2">
    <citation type="submission" date="2009-11" db="EMBL/GenBank/DDBJ databases">
        <title>The Genome Sequence of Allomyces macrogynus strain ATCC 38327.</title>
        <authorList>
            <consortium name="The Broad Institute Genome Sequencing Platform"/>
            <person name="Russ C."/>
            <person name="Cuomo C."/>
            <person name="Shea T."/>
            <person name="Young S.K."/>
            <person name="Zeng Q."/>
            <person name="Koehrsen M."/>
            <person name="Haas B."/>
            <person name="Borodovsky M."/>
            <person name="Guigo R."/>
            <person name="Alvarado L."/>
            <person name="Berlin A."/>
            <person name="Borenstein D."/>
            <person name="Chen Z."/>
            <person name="Engels R."/>
            <person name="Freedman E."/>
            <person name="Gellesch M."/>
            <person name="Goldberg J."/>
            <person name="Griggs A."/>
            <person name="Gujja S."/>
            <person name="Heiman D."/>
            <person name="Hepburn T."/>
            <person name="Howarth C."/>
            <person name="Jen D."/>
            <person name="Larson L."/>
            <person name="Lewis B."/>
            <person name="Mehta T."/>
            <person name="Park D."/>
            <person name="Pearson M."/>
            <person name="Roberts A."/>
            <person name="Saif S."/>
            <person name="Shenoy N."/>
            <person name="Sisk P."/>
            <person name="Stolte C."/>
            <person name="Sykes S."/>
            <person name="Walk T."/>
            <person name="White J."/>
            <person name="Yandava C."/>
            <person name="Burger G."/>
            <person name="Gray M.W."/>
            <person name="Holland P.W.H."/>
            <person name="King N."/>
            <person name="Lang F.B.F."/>
            <person name="Roger A.J."/>
            <person name="Ruiz-Trillo I."/>
            <person name="Lander E."/>
            <person name="Nusbaum C."/>
        </authorList>
    </citation>
    <scope>NUCLEOTIDE SEQUENCE [LARGE SCALE GENOMIC DNA]</scope>
    <source>
        <strain evidence="3">ATCC 38327</strain>
    </source>
</reference>
<dbReference type="VEuPathDB" id="FungiDB:AMAG_17976"/>
<dbReference type="Proteomes" id="UP000054350">
    <property type="component" value="Unassembled WGS sequence"/>
</dbReference>
<feature type="compositionally biased region" description="Basic residues" evidence="1">
    <location>
        <begin position="81"/>
        <end position="90"/>
    </location>
</feature>
<organism evidence="2 3">
    <name type="scientific">Allomyces macrogynus (strain ATCC 38327)</name>
    <name type="common">Allomyces javanicus var. macrogynus</name>
    <dbReference type="NCBI Taxonomy" id="578462"/>
    <lineage>
        <taxon>Eukaryota</taxon>
        <taxon>Fungi</taxon>
        <taxon>Fungi incertae sedis</taxon>
        <taxon>Blastocladiomycota</taxon>
        <taxon>Blastocladiomycetes</taxon>
        <taxon>Blastocladiales</taxon>
        <taxon>Blastocladiaceae</taxon>
        <taxon>Allomyces</taxon>
    </lineage>
</organism>
<feature type="compositionally biased region" description="Low complexity" evidence="1">
    <location>
        <begin position="91"/>
        <end position="120"/>
    </location>
</feature>
<feature type="region of interest" description="Disordered" evidence="1">
    <location>
        <begin position="67"/>
        <end position="148"/>
    </location>
</feature>
<keyword evidence="3" id="KW-1185">Reference proteome</keyword>
<evidence type="ECO:0000313" key="2">
    <source>
        <dbReference type="EMBL" id="KNE56831.1"/>
    </source>
</evidence>
<reference evidence="2 3" key="1">
    <citation type="submission" date="2009-11" db="EMBL/GenBank/DDBJ databases">
        <title>Annotation of Allomyces macrogynus ATCC 38327.</title>
        <authorList>
            <consortium name="The Broad Institute Genome Sequencing Platform"/>
            <person name="Russ C."/>
            <person name="Cuomo C."/>
            <person name="Burger G."/>
            <person name="Gray M.W."/>
            <person name="Holland P.W.H."/>
            <person name="King N."/>
            <person name="Lang F.B.F."/>
            <person name="Roger A.J."/>
            <person name="Ruiz-Trillo I."/>
            <person name="Young S.K."/>
            <person name="Zeng Q."/>
            <person name="Gargeya S."/>
            <person name="Fitzgerald M."/>
            <person name="Haas B."/>
            <person name="Abouelleil A."/>
            <person name="Alvarado L."/>
            <person name="Arachchi H.M."/>
            <person name="Berlin A."/>
            <person name="Chapman S.B."/>
            <person name="Gearin G."/>
            <person name="Goldberg J."/>
            <person name="Griggs A."/>
            <person name="Gujja S."/>
            <person name="Hansen M."/>
            <person name="Heiman D."/>
            <person name="Howarth C."/>
            <person name="Larimer J."/>
            <person name="Lui A."/>
            <person name="MacDonald P.J.P."/>
            <person name="McCowen C."/>
            <person name="Montmayeur A."/>
            <person name="Murphy C."/>
            <person name="Neiman D."/>
            <person name="Pearson M."/>
            <person name="Priest M."/>
            <person name="Roberts A."/>
            <person name="Saif S."/>
            <person name="Shea T."/>
            <person name="Sisk P."/>
            <person name="Stolte C."/>
            <person name="Sykes S."/>
            <person name="Wortman J."/>
            <person name="Nusbaum C."/>
            <person name="Birren B."/>
        </authorList>
    </citation>
    <scope>NUCLEOTIDE SEQUENCE [LARGE SCALE GENOMIC DNA]</scope>
    <source>
        <strain evidence="2 3">ATCC 38327</strain>
    </source>
</reference>
<dbReference type="EMBL" id="GG745331">
    <property type="protein sequence ID" value="KNE56831.1"/>
    <property type="molecule type" value="Genomic_DNA"/>
</dbReference>
<gene>
    <name evidence="2" type="ORF">AMAG_17976</name>
</gene>
<feature type="compositionally biased region" description="Basic residues" evidence="1">
    <location>
        <begin position="123"/>
        <end position="139"/>
    </location>
</feature>
<protein>
    <submittedName>
        <fullName evidence="2">Uncharacterized protein</fullName>
    </submittedName>
</protein>
<evidence type="ECO:0000256" key="1">
    <source>
        <dbReference type="SAM" id="MobiDB-lite"/>
    </source>
</evidence>
<name>A0A0L0S340_ALLM3</name>
<evidence type="ECO:0000313" key="3">
    <source>
        <dbReference type="Proteomes" id="UP000054350"/>
    </source>
</evidence>
<proteinExistence type="predicted"/>